<reference evidence="3 4" key="1">
    <citation type="journal article" date="2021" name="Hortic Res">
        <title>The domestication of Cucurbita argyrosperma as revealed by the genome of its wild relative.</title>
        <authorList>
            <person name="Barrera-Redondo J."/>
            <person name="Sanchez-de la Vega G."/>
            <person name="Aguirre-Liguori J.A."/>
            <person name="Castellanos-Morales G."/>
            <person name="Gutierrez-Guerrero Y.T."/>
            <person name="Aguirre-Dugua X."/>
            <person name="Aguirre-Planter E."/>
            <person name="Tenaillon M.I."/>
            <person name="Lira-Saade R."/>
            <person name="Eguiarte L.E."/>
        </authorList>
    </citation>
    <scope>NUCLEOTIDE SEQUENCE [LARGE SCALE GENOMIC DNA]</scope>
    <source>
        <strain evidence="3">JBR-2021</strain>
    </source>
</reference>
<evidence type="ECO:0000256" key="2">
    <source>
        <dbReference type="SAM" id="SignalP"/>
    </source>
</evidence>
<comment type="caution">
    <text evidence="3">The sequence shown here is derived from an EMBL/GenBank/DDBJ whole genome shotgun (WGS) entry which is preliminary data.</text>
</comment>
<keyword evidence="2" id="KW-0732">Signal</keyword>
<name>A0AAV6MTC3_9ROSI</name>
<keyword evidence="4" id="KW-1185">Reference proteome</keyword>
<dbReference type="EMBL" id="JAGKQH010000012">
    <property type="protein sequence ID" value="KAG6585751.1"/>
    <property type="molecule type" value="Genomic_DNA"/>
</dbReference>
<sequence length="203" mass="21793">MAAGMVAAIAMITALCGVRSRSRRSSPPSEASSKTADKKQDINGSRTTTSSTAGTTPVAGESGNDGVETEELMKELPLPPKMQQVASPSPPSKIAKSASERRLKHMTSLNMKVPRSHSVARKDLEEGGGRRKEKMIEEELIWQKTIILGEKCRVSDEEDGVIYEGKGKRISAYHPRSPSSMSISISRQSSAIDAEALPDLGAK</sequence>
<dbReference type="PANTHER" id="PTHR36801">
    <property type="entry name" value="OS06G0150200 PROTEIN"/>
    <property type="match status" value="1"/>
</dbReference>
<organism evidence="3 4">
    <name type="scientific">Cucurbita argyrosperma subsp. sororia</name>
    <dbReference type="NCBI Taxonomy" id="37648"/>
    <lineage>
        <taxon>Eukaryota</taxon>
        <taxon>Viridiplantae</taxon>
        <taxon>Streptophyta</taxon>
        <taxon>Embryophyta</taxon>
        <taxon>Tracheophyta</taxon>
        <taxon>Spermatophyta</taxon>
        <taxon>Magnoliopsida</taxon>
        <taxon>eudicotyledons</taxon>
        <taxon>Gunneridae</taxon>
        <taxon>Pentapetalae</taxon>
        <taxon>rosids</taxon>
        <taxon>fabids</taxon>
        <taxon>Cucurbitales</taxon>
        <taxon>Cucurbitaceae</taxon>
        <taxon>Cucurbiteae</taxon>
        <taxon>Cucurbita</taxon>
    </lineage>
</organism>
<dbReference type="AlphaFoldDB" id="A0AAV6MTC3"/>
<evidence type="ECO:0000313" key="4">
    <source>
        <dbReference type="Proteomes" id="UP000685013"/>
    </source>
</evidence>
<dbReference type="Proteomes" id="UP000685013">
    <property type="component" value="Chromosome 12"/>
</dbReference>
<evidence type="ECO:0000256" key="1">
    <source>
        <dbReference type="SAM" id="MobiDB-lite"/>
    </source>
</evidence>
<dbReference type="PANTHER" id="PTHR36801:SF3">
    <property type="entry name" value="OS06G0150300 PROTEIN"/>
    <property type="match status" value="1"/>
</dbReference>
<feature type="signal peptide" evidence="2">
    <location>
        <begin position="1"/>
        <end position="20"/>
    </location>
</feature>
<protein>
    <submittedName>
        <fullName evidence="3">Uncharacterized protein</fullName>
    </submittedName>
</protein>
<feature type="compositionally biased region" description="Low complexity" evidence="1">
    <location>
        <begin position="44"/>
        <end position="56"/>
    </location>
</feature>
<feature type="region of interest" description="Disordered" evidence="1">
    <location>
        <begin position="17"/>
        <end position="101"/>
    </location>
</feature>
<feature type="non-terminal residue" evidence="3">
    <location>
        <position position="1"/>
    </location>
</feature>
<proteinExistence type="predicted"/>
<evidence type="ECO:0000313" key="3">
    <source>
        <dbReference type="EMBL" id="KAG6585751.1"/>
    </source>
</evidence>
<gene>
    <name evidence="3" type="ORF">SDJN03_18484</name>
</gene>
<feature type="chain" id="PRO_5043563247" evidence="2">
    <location>
        <begin position="21"/>
        <end position="203"/>
    </location>
</feature>
<accession>A0AAV6MTC3</accession>